<comment type="caution">
    <text evidence="1">The sequence shown here is derived from an EMBL/GenBank/DDBJ whole genome shotgun (WGS) entry which is preliminary data.</text>
</comment>
<sequence length="107" mass="12244">MEGVVTRSRDALNYSFWCLGAMHLLAAHNLNTHLLDLKDQIFKAVCMAFNDACRDSAYVIANLRAWRREACLGCLRLSFLQVEKGILQRSPIFTPLLFDEDRLQEAL</sequence>
<keyword evidence="2" id="KW-1185">Reference proteome</keyword>
<dbReference type="Proteomes" id="UP000324222">
    <property type="component" value="Unassembled WGS sequence"/>
</dbReference>
<protein>
    <submittedName>
        <fullName evidence="1">Uncharacterized protein</fullName>
    </submittedName>
</protein>
<dbReference type="EMBL" id="VSRR010001006">
    <property type="protein sequence ID" value="MPC21707.1"/>
    <property type="molecule type" value="Genomic_DNA"/>
</dbReference>
<accession>A0A5B7DKS8</accession>
<organism evidence="1 2">
    <name type="scientific">Portunus trituberculatus</name>
    <name type="common">Swimming crab</name>
    <name type="synonym">Neptunus trituberculatus</name>
    <dbReference type="NCBI Taxonomy" id="210409"/>
    <lineage>
        <taxon>Eukaryota</taxon>
        <taxon>Metazoa</taxon>
        <taxon>Ecdysozoa</taxon>
        <taxon>Arthropoda</taxon>
        <taxon>Crustacea</taxon>
        <taxon>Multicrustacea</taxon>
        <taxon>Malacostraca</taxon>
        <taxon>Eumalacostraca</taxon>
        <taxon>Eucarida</taxon>
        <taxon>Decapoda</taxon>
        <taxon>Pleocyemata</taxon>
        <taxon>Brachyura</taxon>
        <taxon>Eubrachyura</taxon>
        <taxon>Portunoidea</taxon>
        <taxon>Portunidae</taxon>
        <taxon>Portuninae</taxon>
        <taxon>Portunus</taxon>
    </lineage>
</organism>
<reference evidence="1 2" key="1">
    <citation type="submission" date="2019-05" db="EMBL/GenBank/DDBJ databases">
        <title>Another draft genome of Portunus trituberculatus and its Hox gene families provides insights of decapod evolution.</title>
        <authorList>
            <person name="Jeong J.-H."/>
            <person name="Song I."/>
            <person name="Kim S."/>
            <person name="Choi T."/>
            <person name="Kim D."/>
            <person name="Ryu S."/>
            <person name="Kim W."/>
        </authorList>
    </citation>
    <scope>NUCLEOTIDE SEQUENCE [LARGE SCALE GENOMIC DNA]</scope>
    <source>
        <tissue evidence="1">Muscle</tissue>
    </source>
</reference>
<dbReference type="AlphaFoldDB" id="A0A5B7DKS8"/>
<gene>
    <name evidence="1" type="ORF">E2C01_014701</name>
</gene>
<name>A0A5B7DKS8_PORTR</name>
<evidence type="ECO:0000313" key="2">
    <source>
        <dbReference type="Proteomes" id="UP000324222"/>
    </source>
</evidence>
<proteinExistence type="predicted"/>
<evidence type="ECO:0000313" key="1">
    <source>
        <dbReference type="EMBL" id="MPC21707.1"/>
    </source>
</evidence>